<dbReference type="GO" id="GO:0005737">
    <property type="term" value="C:cytoplasm"/>
    <property type="evidence" value="ECO:0007669"/>
    <property type="project" value="TreeGrafter"/>
</dbReference>
<dbReference type="OrthoDB" id="341898at2759"/>
<dbReference type="PANTHER" id="PTHR16487">
    <property type="entry name" value="PPP4R2-RELATED PROTEIN"/>
    <property type="match status" value="1"/>
</dbReference>
<name>A0A9W8MAR3_9AGAR</name>
<organism evidence="3 4">
    <name type="scientific">Candolleomyces eurysporus</name>
    <dbReference type="NCBI Taxonomy" id="2828524"/>
    <lineage>
        <taxon>Eukaryota</taxon>
        <taxon>Fungi</taxon>
        <taxon>Dikarya</taxon>
        <taxon>Basidiomycota</taxon>
        <taxon>Agaricomycotina</taxon>
        <taxon>Agaricomycetes</taxon>
        <taxon>Agaricomycetidae</taxon>
        <taxon>Agaricales</taxon>
        <taxon>Agaricineae</taxon>
        <taxon>Psathyrellaceae</taxon>
        <taxon>Candolleomyces</taxon>
    </lineage>
</organism>
<dbReference type="GO" id="GO:0005634">
    <property type="term" value="C:nucleus"/>
    <property type="evidence" value="ECO:0007669"/>
    <property type="project" value="TreeGrafter"/>
</dbReference>
<keyword evidence="4" id="KW-1185">Reference proteome</keyword>
<evidence type="ECO:0008006" key="5">
    <source>
        <dbReference type="Google" id="ProtNLM"/>
    </source>
</evidence>
<dbReference type="AlphaFoldDB" id="A0A9W8MAR3"/>
<reference evidence="3" key="1">
    <citation type="submission" date="2022-06" db="EMBL/GenBank/DDBJ databases">
        <title>Genome Sequence of Candolleomyces eurysporus.</title>
        <authorList>
            <person name="Buettner E."/>
        </authorList>
    </citation>
    <scope>NUCLEOTIDE SEQUENCE</scope>
    <source>
        <strain evidence="3">VTCC 930004</strain>
    </source>
</reference>
<evidence type="ECO:0000256" key="2">
    <source>
        <dbReference type="SAM" id="MobiDB-lite"/>
    </source>
</evidence>
<dbReference type="Proteomes" id="UP001140091">
    <property type="component" value="Unassembled WGS sequence"/>
</dbReference>
<gene>
    <name evidence="3" type="ORF">H1R20_g14859</name>
</gene>
<feature type="compositionally biased region" description="Pro residues" evidence="2">
    <location>
        <begin position="183"/>
        <end position="192"/>
    </location>
</feature>
<evidence type="ECO:0000313" key="3">
    <source>
        <dbReference type="EMBL" id="KAJ2922223.1"/>
    </source>
</evidence>
<evidence type="ECO:0000256" key="1">
    <source>
        <dbReference type="ARBA" id="ARBA00009207"/>
    </source>
</evidence>
<comment type="similarity">
    <text evidence="1">Belongs to the PPP4R2 family.</text>
</comment>
<feature type="compositionally biased region" description="Basic and acidic residues" evidence="2">
    <location>
        <begin position="262"/>
        <end position="271"/>
    </location>
</feature>
<dbReference type="GO" id="GO:0030289">
    <property type="term" value="C:protein phosphatase 4 complex"/>
    <property type="evidence" value="ECO:0007669"/>
    <property type="project" value="InterPro"/>
</dbReference>
<comment type="caution">
    <text evidence="3">The sequence shown here is derived from an EMBL/GenBank/DDBJ whole genome shotgun (WGS) entry which is preliminary data.</text>
</comment>
<dbReference type="GO" id="GO:0019888">
    <property type="term" value="F:protein phosphatase regulator activity"/>
    <property type="evidence" value="ECO:0007669"/>
    <property type="project" value="InterPro"/>
</dbReference>
<feature type="compositionally biased region" description="Basic and acidic residues" evidence="2">
    <location>
        <begin position="278"/>
        <end position="315"/>
    </location>
</feature>
<sequence>MSQDNLLRSIADTDNVQGIDWNDLRQAIRDKVEQNVKLFTDPAPPPPATFSITPSTQGGLRLAPFSPKKLSQLHMYDPPLSYMNPEQVKDAVQAVFDQLDAFDGPPFTIQRLCELLIEPQKHYKSVGKYLRAVEKSILVTSTPSTPLFSPIAFLHEDARIARSRSRSISPTRLDAASVREATLPPPSPPPDSEPGTPLLLSAELPSKPDEKVKQEGVGEASIGIGLVDELDDPSPGHMSEVPTPLTAIAAGKKKGKPILGSLKDRFVKSEPEGGESGSEEKASKKPKVEEMGDGEKVKTEEEDNKMELDSSEAKS</sequence>
<accession>A0A9W8MAR3</accession>
<feature type="non-terminal residue" evidence="3">
    <location>
        <position position="1"/>
    </location>
</feature>
<dbReference type="EMBL" id="JANBPK010001504">
    <property type="protein sequence ID" value="KAJ2922223.1"/>
    <property type="molecule type" value="Genomic_DNA"/>
</dbReference>
<feature type="region of interest" description="Disordered" evidence="2">
    <location>
        <begin position="226"/>
        <end position="315"/>
    </location>
</feature>
<dbReference type="InterPro" id="IPR015267">
    <property type="entry name" value="PPP4R2"/>
</dbReference>
<evidence type="ECO:0000313" key="4">
    <source>
        <dbReference type="Proteomes" id="UP001140091"/>
    </source>
</evidence>
<proteinExistence type="inferred from homology"/>
<dbReference type="Pfam" id="PF09184">
    <property type="entry name" value="PPP4R2"/>
    <property type="match status" value="1"/>
</dbReference>
<protein>
    <recommendedName>
        <fullName evidence="5">PPP4R2-domain-containing protein</fullName>
    </recommendedName>
</protein>
<dbReference type="PANTHER" id="PTHR16487:SF0">
    <property type="entry name" value="PROTEIN PHOSPHATASE 4 REGULATORY SUBUNIT 2-RELATED"/>
    <property type="match status" value="1"/>
</dbReference>
<feature type="region of interest" description="Disordered" evidence="2">
    <location>
        <begin position="164"/>
        <end position="202"/>
    </location>
</feature>